<organism evidence="4">
    <name type="scientific">Onchocerca flexuosa</name>
    <dbReference type="NCBI Taxonomy" id="387005"/>
    <lineage>
        <taxon>Eukaryota</taxon>
        <taxon>Metazoa</taxon>
        <taxon>Ecdysozoa</taxon>
        <taxon>Nematoda</taxon>
        <taxon>Chromadorea</taxon>
        <taxon>Rhabditida</taxon>
        <taxon>Spirurina</taxon>
        <taxon>Spiruromorpha</taxon>
        <taxon>Filarioidea</taxon>
        <taxon>Onchocercidae</taxon>
        <taxon>Onchocerca</taxon>
    </lineage>
</organism>
<feature type="region of interest" description="Disordered" evidence="1">
    <location>
        <begin position="1"/>
        <end position="66"/>
    </location>
</feature>
<dbReference type="WBParaSite" id="OFLC_0001374001-mRNA-1">
    <property type="protein sequence ID" value="OFLC_0001374001-mRNA-1"/>
    <property type="gene ID" value="OFLC_0001374001"/>
</dbReference>
<sequence>MGQARSEMKEIVTAEECKTKQDEQSKKVGGGISEMEDSEDDSSDNDDENGTSLSPTRKMKHGLNSEKLNMNPAHSSLLYGQETENFVGMISLHSGHARQPGTCFPKSGKWYGSVLFDMNLRSVMAVRLFGRARFVDLEEDGTAVTSHQNTSSVAVGITADNCSVCIIDENEVELWRWPIPMLSIFRLGTMMLGFLDRENDVKIGSTKILCFRNTKVIVG</sequence>
<evidence type="ECO:0000313" key="4">
    <source>
        <dbReference type="WBParaSite" id="OFLC_0001374001-mRNA-1"/>
    </source>
</evidence>
<dbReference type="STRING" id="387005.A0A183I1X7"/>
<evidence type="ECO:0000256" key="1">
    <source>
        <dbReference type="SAM" id="MobiDB-lite"/>
    </source>
</evidence>
<dbReference type="EMBL" id="UZAJ01040367">
    <property type="protein sequence ID" value="VDP14533.1"/>
    <property type="molecule type" value="Genomic_DNA"/>
</dbReference>
<reference evidence="4" key="1">
    <citation type="submission" date="2016-06" db="UniProtKB">
        <authorList>
            <consortium name="WormBaseParasite"/>
        </authorList>
    </citation>
    <scope>IDENTIFICATION</scope>
</reference>
<dbReference type="Proteomes" id="UP000267606">
    <property type="component" value="Unassembled WGS sequence"/>
</dbReference>
<gene>
    <name evidence="2" type="ORF">OFLC_LOCUS13739</name>
</gene>
<feature type="compositionally biased region" description="Basic and acidic residues" evidence="1">
    <location>
        <begin position="1"/>
        <end position="26"/>
    </location>
</feature>
<feature type="compositionally biased region" description="Acidic residues" evidence="1">
    <location>
        <begin position="34"/>
        <end position="49"/>
    </location>
</feature>
<proteinExistence type="predicted"/>
<reference evidence="2 3" key="2">
    <citation type="submission" date="2018-11" db="EMBL/GenBank/DDBJ databases">
        <authorList>
            <consortium name="Pathogen Informatics"/>
        </authorList>
    </citation>
    <scope>NUCLEOTIDE SEQUENCE [LARGE SCALE GENOMIC DNA]</scope>
</reference>
<evidence type="ECO:0000313" key="2">
    <source>
        <dbReference type="EMBL" id="VDP14533.1"/>
    </source>
</evidence>
<dbReference type="AlphaFoldDB" id="A0A183I1X7"/>
<evidence type="ECO:0000313" key="3">
    <source>
        <dbReference type="Proteomes" id="UP000267606"/>
    </source>
</evidence>
<name>A0A183I1X7_9BILA</name>
<accession>A0A183I1X7</accession>
<keyword evidence="3" id="KW-1185">Reference proteome</keyword>
<protein>
    <submittedName>
        <fullName evidence="4">FBA_3 domain-containing protein</fullName>
    </submittedName>
</protein>